<gene>
    <name evidence="8" type="primary">CYB5RL</name>
</gene>
<dbReference type="Gene3D" id="2.40.30.10">
    <property type="entry name" value="Translation factors"/>
    <property type="match status" value="1"/>
</dbReference>
<comment type="cofactor">
    <cofactor evidence="1 5">
        <name>FAD</name>
        <dbReference type="ChEBI" id="CHEBI:57692"/>
    </cofactor>
</comment>
<evidence type="ECO:0000313" key="9">
    <source>
        <dbReference type="Proteomes" id="UP000002279"/>
    </source>
</evidence>
<dbReference type="OMA" id="YSPYWTD"/>
<evidence type="ECO:0000313" key="8">
    <source>
        <dbReference type="Ensembl" id="ENSOANP00000052553.1"/>
    </source>
</evidence>
<dbReference type="Pfam" id="PF00175">
    <property type="entry name" value="NAD_binding_1"/>
    <property type="match status" value="1"/>
</dbReference>
<dbReference type="InterPro" id="IPR017938">
    <property type="entry name" value="Riboflavin_synthase-like_b-brl"/>
</dbReference>
<evidence type="ECO:0000256" key="1">
    <source>
        <dbReference type="ARBA" id="ARBA00001974"/>
    </source>
</evidence>
<keyword evidence="4" id="KW-0560">Oxidoreductase</keyword>
<dbReference type="InParanoid" id="A0A6I8PIW8"/>
<name>A0A6I8PIW8_ORNAN</name>
<feature type="domain" description="Oxidoreductase FAD/NAD(P)-binding" evidence="6">
    <location>
        <begin position="167"/>
        <end position="279"/>
    </location>
</feature>
<dbReference type="GO" id="GO:0005654">
    <property type="term" value="C:nucleoplasm"/>
    <property type="evidence" value="ECO:0007669"/>
    <property type="project" value="Ensembl"/>
</dbReference>
<dbReference type="PANTHER" id="PTHR19370:SF184">
    <property type="entry name" value="NADH-CYTOCHROME B5 REDUCTASE-LIKE"/>
    <property type="match status" value="1"/>
</dbReference>
<protein>
    <submittedName>
        <fullName evidence="8">Cytochrome b5 reductase like</fullName>
    </submittedName>
</protein>
<keyword evidence="3 5" id="KW-0274">FAD</keyword>
<dbReference type="InterPro" id="IPR039261">
    <property type="entry name" value="FNR_nucleotide-bd"/>
</dbReference>
<dbReference type="Proteomes" id="UP000002279">
    <property type="component" value="Chromosome 18"/>
</dbReference>
<keyword evidence="9" id="KW-1185">Reference proteome</keyword>
<reference evidence="8" key="2">
    <citation type="submission" date="2025-08" db="UniProtKB">
        <authorList>
            <consortium name="Ensembl"/>
        </authorList>
    </citation>
    <scope>IDENTIFICATION</scope>
    <source>
        <strain evidence="8">Glennie</strain>
    </source>
</reference>
<feature type="binding site" evidence="5">
    <location>
        <position position="138"/>
    </location>
    <ligand>
        <name>FAD</name>
        <dbReference type="ChEBI" id="CHEBI:57692"/>
    </ligand>
</feature>
<evidence type="ECO:0000256" key="4">
    <source>
        <dbReference type="ARBA" id="ARBA00023002"/>
    </source>
</evidence>
<dbReference type="InterPro" id="IPR019180">
    <property type="entry name" value="Oxidoreductase-like_N"/>
</dbReference>
<proteinExistence type="predicted"/>
<accession>A0A6I8PIW8</accession>
<dbReference type="Gene3D" id="3.40.50.80">
    <property type="entry name" value="Nucleotide-binding domain of ferredoxin-NADP reductase (FNR) module"/>
    <property type="match status" value="1"/>
</dbReference>
<dbReference type="SUPFAM" id="SSF63380">
    <property type="entry name" value="Riboflavin synthase domain-like"/>
    <property type="match status" value="1"/>
</dbReference>
<dbReference type="SUPFAM" id="SSF52343">
    <property type="entry name" value="Ferredoxin reductase-like, C-terminal NADP-linked domain"/>
    <property type="match status" value="1"/>
</dbReference>
<dbReference type="Bgee" id="ENSOANG00000036021">
    <property type="expression patterns" value="Expressed in heart and 7 other cell types or tissues"/>
</dbReference>
<dbReference type="InterPro" id="IPR001433">
    <property type="entry name" value="OxRdtase_FAD/NAD-bd"/>
</dbReference>
<dbReference type="Pfam" id="PF09791">
    <property type="entry name" value="Oxidored-like"/>
    <property type="match status" value="1"/>
</dbReference>
<dbReference type="AlphaFoldDB" id="A0A6I8PIW8"/>
<feature type="domain" description="Oxidoreductase-like" evidence="7">
    <location>
        <begin position="16"/>
        <end position="53"/>
    </location>
</feature>
<keyword evidence="2 5" id="KW-0285">Flavoprotein</keyword>
<dbReference type="PANTHER" id="PTHR19370">
    <property type="entry name" value="NADH-CYTOCHROME B5 REDUCTASE"/>
    <property type="match status" value="1"/>
</dbReference>
<dbReference type="GO" id="GO:0004128">
    <property type="term" value="F:cytochrome-b5 reductase activity, acting on NAD(P)H"/>
    <property type="evidence" value="ECO:0007669"/>
    <property type="project" value="UniProtKB-ARBA"/>
</dbReference>
<organism evidence="8 9">
    <name type="scientific">Ornithorhynchus anatinus</name>
    <name type="common">Duckbill platypus</name>
    <dbReference type="NCBI Taxonomy" id="9258"/>
    <lineage>
        <taxon>Eukaryota</taxon>
        <taxon>Metazoa</taxon>
        <taxon>Chordata</taxon>
        <taxon>Craniata</taxon>
        <taxon>Vertebrata</taxon>
        <taxon>Euteleostomi</taxon>
        <taxon>Mammalia</taxon>
        <taxon>Monotremata</taxon>
        <taxon>Ornithorhynchidae</taxon>
        <taxon>Ornithorhynchus</taxon>
    </lineage>
</organism>
<evidence type="ECO:0000256" key="3">
    <source>
        <dbReference type="ARBA" id="ARBA00022827"/>
    </source>
</evidence>
<dbReference type="InterPro" id="IPR001834">
    <property type="entry name" value="CBR-like"/>
</dbReference>
<dbReference type="FunCoup" id="A0A6I8PIW8">
    <property type="interactions" value="308"/>
</dbReference>
<dbReference type="Ensembl" id="ENSOANT00000053335.1">
    <property type="protein sequence ID" value="ENSOANP00000052553.1"/>
    <property type="gene ID" value="ENSOANG00000036021.1"/>
</dbReference>
<dbReference type="GeneTree" id="ENSGT00920000149170"/>
<dbReference type="GO" id="GO:0016491">
    <property type="term" value="F:oxidoreductase activity"/>
    <property type="evidence" value="ECO:0000318"/>
    <property type="project" value="GO_Central"/>
</dbReference>
<evidence type="ECO:0000256" key="5">
    <source>
        <dbReference type="PIRSR" id="PIRSR601834-1"/>
    </source>
</evidence>
<evidence type="ECO:0000259" key="7">
    <source>
        <dbReference type="Pfam" id="PF09791"/>
    </source>
</evidence>
<sequence length="296" mass="32760">YTEEEEEGEEEEEWLRLRPVEPRSAQCCGSGCRPCVFDLYRRDLARWEEARARNDKGLLSGNRGEPAGSVLSPEAFRAFDLSAVDQLTDDAFRFRFTLPANGRLGLSPGQHIVLRCVVLPVARGGPWAVTVRVYRTPSTPISLIPDPGPLRSDPVRPSVGQFGQLLLLAAGTGLAPMLPILHGITGDADDETFVTLVGCFRTFGDIYLKSVLQDLARFWNVQVLFVLSQEPSLDGLPQSYRDRTHLGRLDRDRMVQVVGGCRRKPFALVCGPPDFQKDVAGLLQAAGLTEESFFLF</sequence>
<evidence type="ECO:0000256" key="2">
    <source>
        <dbReference type="ARBA" id="ARBA00022630"/>
    </source>
</evidence>
<reference evidence="8" key="3">
    <citation type="submission" date="2025-09" db="UniProtKB">
        <authorList>
            <consortium name="Ensembl"/>
        </authorList>
    </citation>
    <scope>IDENTIFICATION</scope>
    <source>
        <strain evidence="8">Glennie</strain>
    </source>
</reference>
<evidence type="ECO:0000259" key="6">
    <source>
        <dbReference type="Pfam" id="PF00175"/>
    </source>
</evidence>
<reference evidence="8 9" key="1">
    <citation type="journal article" date="2008" name="Nature">
        <title>Genome analysis of the platypus reveals unique signatures of evolution.</title>
        <authorList>
            <person name="Warren W.C."/>
            <person name="Hillier L.W."/>
            <person name="Marshall Graves J.A."/>
            <person name="Birney E."/>
            <person name="Ponting C.P."/>
            <person name="Grutzner F."/>
            <person name="Belov K."/>
            <person name="Miller W."/>
            <person name="Clarke L."/>
            <person name="Chinwalla A.T."/>
            <person name="Yang S.P."/>
            <person name="Heger A."/>
            <person name="Locke D.P."/>
            <person name="Miethke P."/>
            <person name="Waters P.D."/>
            <person name="Veyrunes F."/>
            <person name="Fulton L."/>
            <person name="Fulton B."/>
            <person name="Graves T."/>
            <person name="Wallis J."/>
            <person name="Puente X.S."/>
            <person name="Lopez-Otin C."/>
            <person name="Ordonez G.R."/>
            <person name="Eichler E.E."/>
            <person name="Chen L."/>
            <person name="Cheng Z."/>
            <person name="Deakin J.E."/>
            <person name="Alsop A."/>
            <person name="Thompson K."/>
            <person name="Kirby P."/>
            <person name="Papenfuss A.T."/>
            <person name="Wakefield M.J."/>
            <person name="Olender T."/>
            <person name="Lancet D."/>
            <person name="Huttley G.A."/>
            <person name="Smit A.F."/>
            <person name="Pask A."/>
            <person name="Temple-Smith P."/>
            <person name="Batzer M.A."/>
            <person name="Walker J.A."/>
            <person name="Konkel M.K."/>
            <person name="Harris R.S."/>
            <person name="Whittington C.M."/>
            <person name="Wong E.S."/>
            <person name="Gemmell N.J."/>
            <person name="Buschiazzo E."/>
            <person name="Vargas Jentzsch I.M."/>
            <person name="Merkel A."/>
            <person name="Schmitz J."/>
            <person name="Zemann A."/>
            <person name="Churakov G."/>
            <person name="Kriegs J.O."/>
            <person name="Brosius J."/>
            <person name="Murchison E.P."/>
            <person name="Sachidanandam R."/>
            <person name="Smith C."/>
            <person name="Hannon G.J."/>
            <person name="Tsend-Ayush E."/>
            <person name="McMillan D."/>
            <person name="Attenborough R."/>
            <person name="Rens W."/>
            <person name="Ferguson-Smith M."/>
            <person name="Lefevre C.M."/>
            <person name="Sharp J.A."/>
            <person name="Nicholas K.R."/>
            <person name="Ray D.A."/>
            <person name="Kube M."/>
            <person name="Reinhardt R."/>
            <person name="Pringle T.H."/>
            <person name="Taylor J."/>
            <person name="Jones R.C."/>
            <person name="Nixon B."/>
            <person name="Dacheux J.L."/>
            <person name="Niwa H."/>
            <person name="Sekita Y."/>
            <person name="Huang X."/>
            <person name="Stark A."/>
            <person name="Kheradpour P."/>
            <person name="Kellis M."/>
            <person name="Flicek P."/>
            <person name="Chen Y."/>
            <person name="Webber C."/>
            <person name="Hardison R."/>
            <person name="Nelson J."/>
            <person name="Hallsworth-Pepin K."/>
            <person name="Delehaunty K."/>
            <person name="Markovic C."/>
            <person name="Minx P."/>
            <person name="Feng Y."/>
            <person name="Kremitzki C."/>
            <person name="Mitreva M."/>
            <person name="Glasscock J."/>
            <person name="Wylie T."/>
            <person name="Wohldmann P."/>
            <person name="Thiru P."/>
            <person name="Nhan M.N."/>
            <person name="Pohl C.S."/>
            <person name="Smith S.M."/>
            <person name="Hou S."/>
            <person name="Nefedov M."/>
            <person name="de Jong P.J."/>
            <person name="Renfree M.B."/>
            <person name="Mardis E.R."/>
            <person name="Wilson R.K."/>
        </authorList>
    </citation>
    <scope>NUCLEOTIDE SEQUENCE [LARGE SCALE GENOMIC DNA]</scope>
    <source>
        <strain evidence="8 9">Glennie</strain>
    </source>
</reference>